<evidence type="ECO:0008006" key="3">
    <source>
        <dbReference type="Google" id="ProtNLM"/>
    </source>
</evidence>
<reference evidence="1 2" key="1">
    <citation type="submission" date="2019-04" db="EMBL/GenBank/DDBJ databases">
        <title>Annotation for the trematode Fasciola gigantica.</title>
        <authorList>
            <person name="Choi Y.-J."/>
        </authorList>
    </citation>
    <scope>NUCLEOTIDE SEQUENCE [LARGE SCALE GENOMIC DNA]</scope>
    <source>
        <strain evidence="1">Uganda_cow_1</strain>
    </source>
</reference>
<comment type="caution">
    <text evidence="1">The sequence shown here is derived from an EMBL/GenBank/DDBJ whole genome shotgun (WGS) entry which is preliminary data.</text>
</comment>
<organism evidence="1 2">
    <name type="scientific">Fasciola gigantica</name>
    <name type="common">Giant liver fluke</name>
    <dbReference type="NCBI Taxonomy" id="46835"/>
    <lineage>
        <taxon>Eukaryota</taxon>
        <taxon>Metazoa</taxon>
        <taxon>Spiralia</taxon>
        <taxon>Lophotrochozoa</taxon>
        <taxon>Platyhelminthes</taxon>
        <taxon>Trematoda</taxon>
        <taxon>Digenea</taxon>
        <taxon>Plagiorchiida</taxon>
        <taxon>Echinostomata</taxon>
        <taxon>Echinostomatoidea</taxon>
        <taxon>Fasciolidae</taxon>
        <taxon>Fasciola</taxon>
    </lineage>
</organism>
<evidence type="ECO:0000313" key="2">
    <source>
        <dbReference type="Proteomes" id="UP000316759"/>
    </source>
</evidence>
<gene>
    <name evidence="1" type="ORF">FGIG_06149</name>
</gene>
<sequence length="142" mass="16317">MIAEQIFRRTTERSTEEIVQADIQFWDDTLSCSVAKCGLHGKTIRLQNTVYAPEPPNNCVLIDNQPATIVDISDHRVKYRHFKRTGNFFTSPITSVNLKIQLCEQQSEEIRSCNCNGIQCKGLLLPYCEHLVFYPNVHSWLS</sequence>
<dbReference type="AlphaFoldDB" id="A0A504YPU8"/>
<name>A0A504YPU8_FASGI</name>
<keyword evidence="2" id="KW-1185">Reference proteome</keyword>
<accession>A0A504YPU8</accession>
<dbReference type="Proteomes" id="UP000316759">
    <property type="component" value="Unassembled WGS sequence"/>
</dbReference>
<dbReference type="EMBL" id="SUNJ01010155">
    <property type="protein sequence ID" value="TPP59860.1"/>
    <property type="molecule type" value="Genomic_DNA"/>
</dbReference>
<evidence type="ECO:0000313" key="1">
    <source>
        <dbReference type="EMBL" id="TPP59860.1"/>
    </source>
</evidence>
<proteinExistence type="predicted"/>
<dbReference type="OrthoDB" id="10036512at2759"/>
<protein>
    <recommendedName>
        <fullName evidence="3">Post-SET domain-containing protein</fullName>
    </recommendedName>
</protein>